<evidence type="ECO:0000313" key="9">
    <source>
        <dbReference type="EMBL" id="GFO38019.1"/>
    </source>
</evidence>
<keyword evidence="6" id="KW-0175">Coiled coil</keyword>
<feature type="compositionally biased region" description="Polar residues" evidence="7">
    <location>
        <begin position="312"/>
        <end position="332"/>
    </location>
</feature>
<dbReference type="PANTHER" id="PTHR45984">
    <property type="entry name" value="RNA (RNA) POLYMERASE II ASSOCIATED PROTEIN HOMOLOG"/>
    <property type="match status" value="1"/>
</dbReference>
<dbReference type="GO" id="GO:0005739">
    <property type="term" value="C:mitochondrion"/>
    <property type="evidence" value="ECO:0007669"/>
    <property type="project" value="TreeGrafter"/>
</dbReference>
<dbReference type="Pfam" id="PF13414">
    <property type="entry name" value="TPR_11"/>
    <property type="match status" value="1"/>
</dbReference>
<evidence type="ECO:0000259" key="8">
    <source>
        <dbReference type="Pfam" id="PF13877"/>
    </source>
</evidence>
<accession>A0AAV4D1C3</accession>
<dbReference type="PANTHER" id="PTHR45984:SF1">
    <property type="entry name" value="SPAG1 AXONEMAL DYNEIN ASSEMBLY FACTOR"/>
    <property type="match status" value="1"/>
</dbReference>
<feature type="region of interest" description="Disordered" evidence="7">
    <location>
        <begin position="280"/>
        <end position="348"/>
    </location>
</feature>
<protein>
    <submittedName>
        <fullName evidence="9">Sperm-associated antigen 1-like</fullName>
    </submittedName>
</protein>
<keyword evidence="3" id="KW-0677">Repeat</keyword>
<evidence type="ECO:0000256" key="5">
    <source>
        <dbReference type="PROSITE-ProRule" id="PRU00339"/>
    </source>
</evidence>
<feature type="compositionally biased region" description="Basic and acidic residues" evidence="7">
    <location>
        <begin position="48"/>
        <end position="66"/>
    </location>
</feature>
<dbReference type="GO" id="GO:0005829">
    <property type="term" value="C:cytosol"/>
    <property type="evidence" value="ECO:0007669"/>
    <property type="project" value="TreeGrafter"/>
</dbReference>
<evidence type="ECO:0000256" key="4">
    <source>
        <dbReference type="ARBA" id="ARBA00022803"/>
    </source>
</evidence>
<evidence type="ECO:0000256" key="3">
    <source>
        <dbReference type="ARBA" id="ARBA00022737"/>
    </source>
</evidence>
<keyword evidence="2" id="KW-0963">Cytoplasm</keyword>
<dbReference type="InterPro" id="IPR025986">
    <property type="entry name" value="RPAP3-like_C"/>
</dbReference>
<comment type="subcellular location">
    <subcellularLocation>
        <location evidence="1">Cytoplasm</location>
    </subcellularLocation>
</comment>
<feature type="compositionally biased region" description="Low complexity" evidence="7">
    <location>
        <begin position="751"/>
        <end position="772"/>
    </location>
</feature>
<evidence type="ECO:0000256" key="7">
    <source>
        <dbReference type="SAM" id="MobiDB-lite"/>
    </source>
</evidence>
<feature type="coiled-coil region" evidence="6">
    <location>
        <begin position="690"/>
        <end position="717"/>
    </location>
</feature>
<feature type="region of interest" description="Disordered" evidence="7">
    <location>
        <begin position="540"/>
        <end position="584"/>
    </location>
</feature>
<keyword evidence="10" id="KW-1185">Reference proteome</keyword>
<dbReference type="EMBL" id="BLXT01007308">
    <property type="protein sequence ID" value="GFO38019.1"/>
    <property type="molecule type" value="Genomic_DNA"/>
</dbReference>
<feature type="region of interest" description="Disordered" evidence="7">
    <location>
        <begin position="19"/>
        <end position="66"/>
    </location>
</feature>
<dbReference type="InterPro" id="IPR019734">
    <property type="entry name" value="TPR_rpt"/>
</dbReference>
<dbReference type="InterPro" id="IPR011990">
    <property type="entry name" value="TPR-like_helical_dom_sf"/>
</dbReference>
<dbReference type="AlphaFoldDB" id="A0AAV4D1C3"/>
<evidence type="ECO:0000256" key="2">
    <source>
        <dbReference type="ARBA" id="ARBA00022490"/>
    </source>
</evidence>
<feature type="domain" description="RNA-polymerase II-associated protein 3-like C-terminal" evidence="8">
    <location>
        <begin position="796"/>
        <end position="887"/>
    </location>
</feature>
<organism evidence="9 10">
    <name type="scientific">Plakobranchus ocellatus</name>
    <dbReference type="NCBI Taxonomy" id="259542"/>
    <lineage>
        <taxon>Eukaryota</taxon>
        <taxon>Metazoa</taxon>
        <taxon>Spiralia</taxon>
        <taxon>Lophotrochozoa</taxon>
        <taxon>Mollusca</taxon>
        <taxon>Gastropoda</taxon>
        <taxon>Heterobranchia</taxon>
        <taxon>Euthyneura</taxon>
        <taxon>Panpulmonata</taxon>
        <taxon>Sacoglossa</taxon>
        <taxon>Placobranchoidea</taxon>
        <taxon>Plakobranchidae</taxon>
        <taxon>Plakobranchus</taxon>
    </lineage>
</organism>
<evidence type="ECO:0000256" key="1">
    <source>
        <dbReference type="ARBA" id="ARBA00004496"/>
    </source>
</evidence>
<name>A0AAV4D1C3_9GAST</name>
<feature type="compositionally biased region" description="Polar residues" evidence="7">
    <location>
        <begin position="545"/>
        <end position="574"/>
    </location>
</feature>
<evidence type="ECO:0000313" key="10">
    <source>
        <dbReference type="Proteomes" id="UP000735302"/>
    </source>
</evidence>
<dbReference type="GO" id="GO:0006626">
    <property type="term" value="P:protein targeting to mitochondrion"/>
    <property type="evidence" value="ECO:0007669"/>
    <property type="project" value="TreeGrafter"/>
</dbReference>
<feature type="repeat" description="TPR" evidence="5">
    <location>
        <begin position="619"/>
        <end position="652"/>
    </location>
</feature>
<evidence type="ECO:0000256" key="6">
    <source>
        <dbReference type="SAM" id="Coils"/>
    </source>
</evidence>
<feature type="repeat" description="TPR" evidence="5">
    <location>
        <begin position="585"/>
        <end position="618"/>
    </location>
</feature>
<feature type="compositionally biased region" description="Polar residues" evidence="7">
    <location>
        <begin position="280"/>
        <end position="303"/>
    </location>
</feature>
<dbReference type="SUPFAM" id="SSF48452">
    <property type="entry name" value="TPR-like"/>
    <property type="match status" value="2"/>
</dbReference>
<proteinExistence type="predicted"/>
<dbReference type="Pfam" id="PF13877">
    <property type="entry name" value="RPAP3_C"/>
    <property type="match status" value="1"/>
</dbReference>
<feature type="repeat" description="TPR" evidence="5">
    <location>
        <begin position="88"/>
        <end position="121"/>
    </location>
</feature>
<reference evidence="9 10" key="1">
    <citation type="journal article" date="2021" name="Elife">
        <title>Chloroplast acquisition without the gene transfer in kleptoplastic sea slugs, Plakobranchus ocellatus.</title>
        <authorList>
            <person name="Maeda T."/>
            <person name="Takahashi S."/>
            <person name="Yoshida T."/>
            <person name="Shimamura S."/>
            <person name="Takaki Y."/>
            <person name="Nagai Y."/>
            <person name="Toyoda A."/>
            <person name="Suzuki Y."/>
            <person name="Arimoto A."/>
            <person name="Ishii H."/>
            <person name="Satoh N."/>
            <person name="Nishiyama T."/>
            <person name="Hasebe M."/>
            <person name="Maruyama T."/>
            <person name="Minagawa J."/>
            <person name="Obokata J."/>
            <person name="Shigenobu S."/>
        </authorList>
    </citation>
    <scope>NUCLEOTIDE SEQUENCE [LARGE SCALE GENOMIC DNA]</scope>
</reference>
<dbReference type="InterPro" id="IPR051982">
    <property type="entry name" value="CiliaryAsmbly_MitoImport"/>
</dbReference>
<comment type="caution">
    <text evidence="9">The sequence shown here is derived from an EMBL/GenBank/DDBJ whole genome shotgun (WGS) entry which is preliminary data.</text>
</comment>
<feature type="compositionally biased region" description="Acidic residues" evidence="7">
    <location>
        <begin position="187"/>
        <end position="199"/>
    </location>
</feature>
<gene>
    <name evidence="9" type="ORF">PoB_006452400</name>
</gene>
<keyword evidence="4 5" id="KW-0802">TPR repeat</keyword>
<feature type="repeat" description="TPR" evidence="5">
    <location>
        <begin position="122"/>
        <end position="155"/>
    </location>
</feature>
<dbReference type="GO" id="GO:0031072">
    <property type="term" value="F:heat shock protein binding"/>
    <property type="evidence" value="ECO:0007669"/>
    <property type="project" value="TreeGrafter"/>
</dbReference>
<dbReference type="PROSITE" id="PS50005">
    <property type="entry name" value="TPR"/>
    <property type="match status" value="4"/>
</dbReference>
<feature type="region of interest" description="Disordered" evidence="7">
    <location>
        <begin position="728"/>
        <end position="786"/>
    </location>
</feature>
<feature type="compositionally biased region" description="Polar residues" evidence="7">
    <location>
        <begin position="773"/>
        <end position="784"/>
    </location>
</feature>
<feature type="compositionally biased region" description="Polar residues" evidence="7">
    <location>
        <begin position="219"/>
        <end position="242"/>
    </location>
</feature>
<sequence>MPRDYKEWDKVDIDAELEKLDNSETKKEATKRKDHHLIPQIDTAGLTEEEKERKANREKDKGNEAFRSHDFEESVTYYSRSISLMPNAASFNNRALAYLKLESWDKAIKDCNKVLSFEADNIKALLRRGTAFKSKKDFKKAVADFDKVLAMEPNNKKAEALLSECQKELELEEKTRQEKGGRRMVIEEVESEDDEEDLEHIEAEKPLINGHSERKETESNPVLNMVSSDVATSSQTSNPSEVDQNELPPSCSSSQESATAALLSGETEECWNDTQTQCSSLESLNKPSPMVSDTDNTDPSALPSSAEVLPLTESSTPDIASSPKTQTPSSAPLQPESTTQTTSEQDSNLNHFIRPKFIQKFLPPDVQRLKDEGNQLFRSGQYGDAMTHYSTAISALEKETDQKVHLSVLLSNRAACHLKTGNCVEAVKDCKMSLQYVPHSLKPILRRAAAYEALERYADAYVDYKHAISIDKSADQAHQGASRCQSSLQTMHGAKTWREKIPPLVLVQPWEIPIIEDEAGLHRSMSSSISLSGQCTEKPAAAESQKVSSPQQLASTETGVTLATSSKSKLTPESSEMKTSSDEDFEDVKARGNLFVQKGQYAEAIDCYNKCIALKPDQVASYTNRALCYLKLNQANEAATDCERALQMEPKNPKALYRRALARKMSHQYKLSLQDLVELLKLEPRNTAAQKEMDMVKKVYKEELEKLKQKKVTENETKVRKRMKIEEVDDDEDDDKPARGKGSEKSKSQNKSRVLSGSKSKSSNGRVSNGSSQFPETSSAQDQQVAPPIAPRLMKTTPYEFCQAWNSLKPCQGVQPYAEILKQLSPADLPSVISNKLDGQMLQIIVKCVHEEMVLKGENDRGYEILNNLCEVPRFSTVSMFMSGKEKKEVSSVLAILSKTPSSAYSSSDIARLKSRYSVK</sequence>
<dbReference type="SMART" id="SM00028">
    <property type="entry name" value="TPR"/>
    <property type="match status" value="9"/>
</dbReference>
<feature type="compositionally biased region" description="Low complexity" evidence="7">
    <location>
        <begin position="336"/>
        <end position="345"/>
    </location>
</feature>
<feature type="compositionally biased region" description="Basic and acidic residues" evidence="7">
    <location>
        <begin position="173"/>
        <end position="186"/>
    </location>
</feature>
<dbReference type="Pfam" id="PF13432">
    <property type="entry name" value="TPR_16"/>
    <property type="match status" value="1"/>
</dbReference>
<feature type="compositionally biased region" description="Basic and acidic residues" evidence="7">
    <location>
        <begin position="736"/>
        <end position="747"/>
    </location>
</feature>
<dbReference type="Pfam" id="PF13181">
    <property type="entry name" value="TPR_8"/>
    <property type="match status" value="1"/>
</dbReference>
<feature type="compositionally biased region" description="Basic and acidic residues" evidence="7">
    <location>
        <begin position="200"/>
        <end position="218"/>
    </location>
</feature>
<dbReference type="Gene3D" id="1.25.40.10">
    <property type="entry name" value="Tetratricopeptide repeat domain"/>
    <property type="match status" value="3"/>
</dbReference>
<feature type="compositionally biased region" description="Basic and acidic residues" evidence="7">
    <location>
        <begin position="19"/>
        <end position="28"/>
    </location>
</feature>
<dbReference type="Proteomes" id="UP000735302">
    <property type="component" value="Unassembled WGS sequence"/>
</dbReference>
<feature type="region of interest" description="Disordered" evidence="7">
    <location>
        <begin position="173"/>
        <end position="268"/>
    </location>
</feature>